<reference evidence="2" key="2">
    <citation type="submission" date="2020-09" db="EMBL/GenBank/DDBJ databases">
        <authorList>
            <person name="Sun Q."/>
            <person name="Ohkuma M."/>
        </authorList>
    </citation>
    <scope>NUCLEOTIDE SEQUENCE</scope>
    <source>
        <strain evidence="2">JCM 4637</strain>
    </source>
</reference>
<evidence type="ECO:0000313" key="2">
    <source>
        <dbReference type="EMBL" id="GHC90974.1"/>
    </source>
</evidence>
<dbReference type="EMBL" id="BMVC01000004">
    <property type="protein sequence ID" value="GHC90974.1"/>
    <property type="molecule type" value="Genomic_DNA"/>
</dbReference>
<dbReference type="SUPFAM" id="SSF109854">
    <property type="entry name" value="DinB/YfiT-like putative metalloenzymes"/>
    <property type="match status" value="1"/>
</dbReference>
<dbReference type="InterPro" id="IPR034660">
    <property type="entry name" value="DinB/YfiT-like"/>
</dbReference>
<dbReference type="InterPro" id="IPR017517">
    <property type="entry name" value="Maleyloyr_isom"/>
</dbReference>
<organism evidence="2 3">
    <name type="scientific">Streptomyces finlayi</name>
    <dbReference type="NCBI Taxonomy" id="67296"/>
    <lineage>
        <taxon>Bacteria</taxon>
        <taxon>Bacillati</taxon>
        <taxon>Actinomycetota</taxon>
        <taxon>Actinomycetes</taxon>
        <taxon>Kitasatosporales</taxon>
        <taxon>Streptomycetaceae</taxon>
        <taxon>Streptomyces</taxon>
    </lineage>
</organism>
<proteinExistence type="predicted"/>
<dbReference type="AlphaFoldDB" id="A0A918WWQ8"/>
<evidence type="ECO:0000313" key="3">
    <source>
        <dbReference type="Proteomes" id="UP000638353"/>
    </source>
</evidence>
<dbReference type="NCBIfam" id="TIGR03086">
    <property type="entry name" value="TIGR03086 family metal-binding protein"/>
    <property type="match status" value="1"/>
</dbReference>
<comment type="caution">
    <text evidence="2">The sequence shown here is derived from an EMBL/GenBank/DDBJ whole genome shotgun (WGS) entry which is preliminary data.</text>
</comment>
<dbReference type="Pfam" id="PF11716">
    <property type="entry name" value="MDMPI_N"/>
    <property type="match status" value="1"/>
</dbReference>
<accession>A0A918WWQ8</accession>
<gene>
    <name evidence="2" type="ORF">GCM10010334_25460</name>
</gene>
<reference evidence="2" key="1">
    <citation type="journal article" date="2014" name="Int. J. Syst. Evol. Microbiol.">
        <title>Complete genome sequence of Corynebacterium casei LMG S-19264T (=DSM 44701T), isolated from a smear-ripened cheese.</title>
        <authorList>
            <consortium name="US DOE Joint Genome Institute (JGI-PGF)"/>
            <person name="Walter F."/>
            <person name="Albersmeier A."/>
            <person name="Kalinowski J."/>
            <person name="Ruckert C."/>
        </authorList>
    </citation>
    <scope>NUCLEOTIDE SEQUENCE</scope>
    <source>
        <strain evidence="2">JCM 4637</strain>
    </source>
</reference>
<evidence type="ECO:0000259" key="1">
    <source>
        <dbReference type="Pfam" id="PF11716"/>
    </source>
</evidence>
<protein>
    <submittedName>
        <fullName evidence="2">TIGR03086 family protein</fullName>
    </submittedName>
</protein>
<dbReference type="InterPro" id="IPR024344">
    <property type="entry name" value="MDMPI_metal-binding"/>
</dbReference>
<name>A0A918WWQ8_9ACTN</name>
<sequence>MNGELIARDAEAVRVSLEVVSRVRAADLGRPTPCAAWTLRDLLAHMTAQHEGFAAAARGEGGAEVWRPRADASDPVGAYEAAAGRVLAAFAELGVLGRPFLLPEIDPERPVPGVRAVGFHLVDYVVHAWDVARSLGGGVEFGAEVLDAALAVARKVPEGDARTAPGAAFAPGVAYSSAGGTALGEILARLGRDPGRDL</sequence>
<dbReference type="Gene3D" id="1.20.120.450">
    <property type="entry name" value="dinb family like domain"/>
    <property type="match status" value="1"/>
</dbReference>
<dbReference type="Proteomes" id="UP000638353">
    <property type="component" value="Unassembled WGS sequence"/>
</dbReference>
<dbReference type="GO" id="GO:0046872">
    <property type="term" value="F:metal ion binding"/>
    <property type="evidence" value="ECO:0007669"/>
    <property type="project" value="InterPro"/>
</dbReference>
<feature type="domain" description="Mycothiol-dependent maleylpyruvate isomerase metal-binding" evidence="1">
    <location>
        <begin position="12"/>
        <end position="132"/>
    </location>
</feature>
<dbReference type="NCBIfam" id="TIGR03083">
    <property type="entry name" value="maleylpyruvate isomerase family mycothiol-dependent enzyme"/>
    <property type="match status" value="1"/>
</dbReference>
<dbReference type="InterPro" id="IPR017520">
    <property type="entry name" value="CHP03086"/>
</dbReference>